<dbReference type="InterPro" id="IPR019292">
    <property type="entry name" value="McrC"/>
</dbReference>
<dbReference type="Proteomes" id="UP000663942">
    <property type="component" value="Chromosome"/>
</dbReference>
<dbReference type="PANTHER" id="PTHR38733:SF1">
    <property type="entry name" value="TYPE IV METHYL-DIRECTED RESTRICTION ENZYME ECOKMCRBC"/>
    <property type="match status" value="1"/>
</dbReference>
<dbReference type="EMBL" id="CP062006">
    <property type="protein sequence ID" value="QTC89198.1"/>
    <property type="molecule type" value="Genomic_DNA"/>
</dbReference>
<proteinExistence type="predicted"/>
<evidence type="ECO:0000313" key="2">
    <source>
        <dbReference type="Proteomes" id="UP000663942"/>
    </source>
</evidence>
<name>A0ABX7SQB7_9CAUL</name>
<protein>
    <recommendedName>
        <fullName evidence="3">5-methylcytosine-specific restriction endonuclease system specificity protein McrC</fullName>
    </recommendedName>
</protein>
<evidence type="ECO:0000313" key="1">
    <source>
        <dbReference type="EMBL" id="QTC89198.1"/>
    </source>
</evidence>
<accession>A0ABX7SQB7</accession>
<organism evidence="1 2">
    <name type="scientific">Brevundimonas pondensis</name>
    <dbReference type="NCBI Taxonomy" id="2774189"/>
    <lineage>
        <taxon>Bacteria</taxon>
        <taxon>Pseudomonadati</taxon>
        <taxon>Pseudomonadota</taxon>
        <taxon>Alphaproteobacteria</taxon>
        <taxon>Caulobacterales</taxon>
        <taxon>Caulobacteraceae</taxon>
        <taxon>Brevundimonas</taxon>
    </lineage>
</organism>
<keyword evidence="2" id="KW-1185">Reference proteome</keyword>
<dbReference type="RefSeq" id="WP_207826963.1">
    <property type="nucleotide sequence ID" value="NZ_CP062006.1"/>
</dbReference>
<gene>
    <name evidence="1" type="ORF">IFE19_07690</name>
</gene>
<reference evidence="1 2" key="1">
    <citation type="submission" date="2020-09" db="EMBL/GenBank/DDBJ databases">
        <title>Brevundimonas sp. LVF1 isolated from an oligotrophic pond in Goettingen, Germany.</title>
        <authorList>
            <person name="Friedrich I."/>
            <person name="Klassen A."/>
            <person name="Neubauer H."/>
            <person name="Schneider D."/>
            <person name="Hertel R."/>
            <person name="Daniel R."/>
        </authorList>
    </citation>
    <scope>NUCLEOTIDE SEQUENCE [LARGE SCALE GENOMIC DNA]</scope>
    <source>
        <strain evidence="1 2">LVF1</strain>
    </source>
</reference>
<dbReference type="Pfam" id="PF10117">
    <property type="entry name" value="McrBC"/>
    <property type="match status" value="1"/>
</dbReference>
<evidence type="ECO:0008006" key="3">
    <source>
        <dbReference type="Google" id="ProtNLM"/>
    </source>
</evidence>
<dbReference type="PIRSF" id="PIRSF003109">
    <property type="entry name" value="McrC"/>
    <property type="match status" value="1"/>
</dbReference>
<dbReference type="PANTHER" id="PTHR38733">
    <property type="entry name" value="PROTEIN MCRC"/>
    <property type="match status" value="1"/>
</dbReference>
<sequence length="357" mass="40326">MTIPIRNLYYLFCYAWERYPENGAVEVGIEDCPDLPNLFAQVLVNGLNRLLRRGLDRQYLSAEDELRAPRGRLLLDETLKSGSLDRGAVVCRFDELSVDVLHNQLLKATVRLLRCDALVLPHLSAALSAVEKRLSWVSDIRVTTDLFSRVQLSRNTGQYGELLRLCEFVWRAAMPQEGGDGSRFGDIIRDEIRMSAIFELFVQNFFRLHAVGYTAGPENMRWNVDRNGSGDHSLIPIMRTDLTLRSDTRILVMDAKFYAEPFRWSHGAPKINSSHLYQLYAYLKHAGRGTTDKPVAGALVYASPRGRSIQRYQIDDHDVTVATIDLSQPWPAVHADMLDVLHPSSAATSDRQPTVPA</sequence>
<dbReference type="InterPro" id="IPR014407">
    <property type="entry name" value="McrC_bac"/>
</dbReference>